<evidence type="ECO:0000313" key="2">
    <source>
        <dbReference type="EMBL" id="SFR22488.1"/>
    </source>
</evidence>
<proteinExistence type="predicted"/>
<reference evidence="3" key="1">
    <citation type="submission" date="2016-10" db="EMBL/GenBank/DDBJ databases">
        <authorList>
            <person name="Varghese N."/>
            <person name="Submissions S."/>
        </authorList>
    </citation>
    <scope>NUCLEOTIDE SEQUENCE [LARGE SCALE GENOMIC DNA]</scope>
    <source>
        <strain evidence="3">DSM 44232</strain>
    </source>
</reference>
<dbReference type="Pfam" id="PF05685">
    <property type="entry name" value="Uma2"/>
    <property type="match status" value="1"/>
</dbReference>
<evidence type="ECO:0000313" key="3">
    <source>
        <dbReference type="Proteomes" id="UP000198583"/>
    </source>
</evidence>
<dbReference type="GO" id="GO:0004519">
    <property type="term" value="F:endonuclease activity"/>
    <property type="evidence" value="ECO:0007669"/>
    <property type="project" value="UniProtKB-KW"/>
</dbReference>
<keyword evidence="2" id="KW-0378">Hydrolase</keyword>
<keyword evidence="2" id="KW-0255">Endonuclease</keyword>
<sequence>MTLLRLGGAFHGRTSRCSPCGTVLTETCACSGVGSAKRGLRVVRIGPVLSNGIAGIRPADSGLDTGVERTMGGVPTFPHGRPLTWADLEAMPDDGHRFELVDGVLVMSPSPRPVHQRVVARLLVALTAVCPPELEVLPAPVDVVLADDTVFIPDLVVGRREQFSKQALIGPPVLAVEVLSPRTRHVDLELKRAKFQEVGCENYWMIDYDSPWLRCLHLENGVYVEQARSDGEEIIELQFPFAVKLSAQSLVR</sequence>
<dbReference type="PANTHER" id="PTHR34107:SF4">
    <property type="entry name" value="SLL1222 PROTEIN"/>
    <property type="match status" value="1"/>
</dbReference>
<dbReference type="Gene3D" id="3.90.1570.10">
    <property type="entry name" value="tt1808, chain A"/>
    <property type="match status" value="1"/>
</dbReference>
<dbReference type="InterPro" id="IPR012296">
    <property type="entry name" value="Nuclease_put_TT1808"/>
</dbReference>
<dbReference type="InterPro" id="IPR008538">
    <property type="entry name" value="Uma2"/>
</dbReference>
<keyword evidence="2" id="KW-0540">Nuclease</keyword>
<dbReference type="EMBL" id="FOYL01000006">
    <property type="protein sequence ID" value="SFR22488.1"/>
    <property type="molecule type" value="Genomic_DNA"/>
</dbReference>
<feature type="domain" description="Putative restriction endonuclease" evidence="1">
    <location>
        <begin position="85"/>
        <end position="244"/>
    </location>
</feature>
<dbReference type="InterPro" id="IPR011335">
    <property type="entry name" value="Restrct_endonuc-II-like"/>
</dbReference>
<dbReference type="Proteomes" id="UP000198583">
    <property type="component" value="Unassembled WGS sequence"/>
</dbReference>
<dbReference type="AlphaFoldDB" id="A0A1I6EXW0"/>
<dbReference type="SUPFAM" id="SSF52980">
    <property type="entry name" value="Restriction endonuclease-like"/>
    <property type="match status" value="1"/>
</dbReference>
<dbReference type="STRING" id="84724.SAMN04488564_106191"/>
<dbReference type="CDD" id="cd06260">
    <property type="entry name" value="DUF820-like"/>
    <property type="match status" value="1"/>
</dbReference>
<keyword evidence="3" id="KW-1185">Reference proteome</keyword>
<name>A0A1I6EXW0_9PSEU</name>
<evidence type="ECO:0000259" key="1">
    <source>
        <dbReference type="Pfam" id="PF05685"/>
    </source>
</evidence>
<dbReference type="PANTHER" id="PTHR34107">
    <property type="entry name" value="SLL0198 PROTEIN-RELATED"/>
    <property type="match status" value="1"/>
</dbReference>
<accession>A0A1I6EXW0</accession>
<gene>
    <name evidence="2" type="ORF">SAMN04488564_106191</name>
</gene>
<protein>
    <submittedName>
        <fullName evidence="2">Endonuclease, Uma2 family (Restriction endonuclease fold)</fullName>
    </submittedName>
</protein>
<organism evidence="2 3">
    <name type="scientific">Lentzea waywayandensis</name>
    <dbReference type="NCBI Taxonomy" id="84724"/>
    <lineage>
        <taxon>Bacteria</taxon>
        <taxon>Bacillati</taxon>
        <taxon>Actinomycetota</taxon>
        <taxon>Actinomycetes</taxon>
        <taxon>Pseudonocardiales</taxon>
        <taxon>Pseudonocardiaceae</taxon>
        <taxon>Lentzea</taxon>
    </lineage>
</organism>